<proteinExistence type="predicted"/>
<protein>
    <submittedName>
        <fullName evidence="2">Uncharacterized protein</fullName>
    </submittedName>
</protein>
<evidence type="ECO:0000313" key="3">
    <source>
        <dbReference type="Proteomes" id="UP001159363"/>
    </source>
</evidence>
<organism evidence="2 3">
    <name type="scientific">Dryococelus australis</name>
    <dbReference type="NCBI Taxonomy" id="614101"/>
    <lineage>
        <taxon>Eukaryota</taxon>
        <taxon>Metazoa</taxon>
        <taxon>Ecdysozoa</taxon>
        <taxon>Arthropoda</taxon>
        <taxon>Hexapoda</taxon>
        <taxon>Insecta</taxon>
        <taxon>Pterygota</taxon>
        <taxon>Neoptera</taxon>
        <taxon>Polyneoptera</taxon>
        <taxon>Phasmatodea</taxon>
        <taxon>Verophasmatodea</taxon>
        <taxon>Anareolatae</taxon>
        <taxon>Phasmatidae</taxon>
        <taxon>Eurycanthinae</taxon>
        <taxon>Dryococelus</taxon>
    </lineage>
</organism>
<sequence length="276" mass="31771">MLVCTNKRRYWLTQSAFSFSGEENSSIYVGPWWLRRTGFNPRPGHSWIFACGNRAGCYRWWAGFLGNLPLPPSFHFGIAPYSPQSLSSYTDLDSTTATNFSHVPPPVKCRLMQGYCRTPRVIRARVTCLGEQQEPQSQSERALPGRERTSRSRDNELPREAGAARDRELQSIGRTACSGHWVITSGQLKNSPMFCSLMRRGFVLRPNSRMLRLWRRRDAQTRCSAVQDDYAYRGGGIRVRAENMFGRRKRLVRIEDTMTVRQCITHVLQTVVQPYR</sequence>
<accession>A0ABQ9IGT0</accession>
<evidence type="ECO:0000256" key="1">
    <source>
        <dbReference type="SAM" id="MobiDB-lite"/>
    </source>
</evidence>
<evidence type="ECO:0000313" key="2">
    <source>
        <dbReference type="EMBL" id="KAJ8895893.1"/>
    </source>
</evidence>
<comment type="caution">
    <text evidence="2">The sequence shown here is derived from an EMBL/GenBank/DDBJ whole genome shotgun (WGS) entry which is preliminary data.</text>
</comment>
<feature type="region of interest" description="Disordered" evidence="1">
    <location>
        <begin position="130"/>
        <end position="169"/>
    </location>
</feature>
<dbReference type="EMBL" id="JARBHB010000001">
    <property type="protein sequence ID" value="KAJ8895893.1"/>
    <property type="molecule type" value="Genomic_DNA"/>
</dbReference>
<dbReference type="Proteomes" id="UP001159363">
    <property type="component" value="Chromosome 1"/>
</dbReference>
<keyword evidence="3" id="KW-1185">Reference proteome</keyword>
<feature type="compositionally biased region" description="Basic and acidic residues" evidence="1">
    <location>
        <begin position="143"/>
        <end position="169"/>
    </location>
</feature>
<name>A0ABQ9IGT0_9NEOP</name>
<gene>
    <name evidence="2" type="ORF">PR048_001233</name>
</gene>
<reference evidence="2 3" key="1">
    <citation type="submission" date="2023-02" db="EMBL/GenBank/DDBJ databases">
        <title>LHISI_Scaffold_Assembly.</title>
        <authorList>
            <person name="Stuart O.P."/>
            <person name="Cleave R."/>
            <person name="Magrath M.J.L."/>
            <person name="Mikheyev A.S."/>
        </authorList>
    </citation>
    <scope>NUCLEOTIDE SEQUENCE [LARGE SCALE GENOMIC DNA]</scope>
    <source>
        <strain evidence="2">Daus_M_001</strain>
        <tissue evidence="2">Leg muscle</tissue>
    </source>
</reference>